<gene>
    <name evidence="1" type="ORF">SAMN06297144_0257</name>
</gene>
<organism evidence="1 2">
    <name type="scientific">Sphingomonas guangdongensis</name>
    <dbReference type="NCBI Taxonomy" id="1141890"/>
    <lineage>
        <taxon>Bacteria</taxon>
        <taxon>Pseudomonadati</taxon>
        <taxon>Pseudomonadota</taxon>
        <taxon>Alphaproteobacteria</taxon>
        <taxon>Sphingomonadales</taxon>
        <taxon>Sphingomonadaceae</taxon>
        <taxon>Sphingomonas</taxon>
    </lineage>
</organism>
<dbReference type="AlphaFoldDB" id="A0A285QBM0"/>
<keyword evidence="2" id="KW-1185">Reference proteome</keyword>
<dbReference type="Proteomes" id="UP000219494">
    <property type="component" value="Unassembled WGS sequence"/>
</dbReference>
<evidence type="ECO:0000313" key="2">
    <source>
        <dbReference type="Proteomes" id="UP000219494"/>
    </source>
</evidence>
<sequence>MFEGRLTTRRGSVTFRQPFLLRGSERPHPAGTFDVDSDSEAITGASCVAHRHVATFIYLRDGGSTRMVSVDPGDLHTALEHDRQTSDSVMASRSE</sequence>
<protein>
    <submittedName>
        <fullName evidence="1">Uncharacterized protein</fullName>
    </submittedName>
</protein>
<proteinExistence type="predicted"/>
<dbReference type="OrthoDB" id="8378722at2"/>
<reference evidence="1 2" key="1">
    <citation type="submission" date="2017-07" db="EMBL/GenBank/DDBJ databases">
        <authorList>
            <person name="Sun Z.S."/>
            <person name="Albrecht U."/>
            <person name="Echele G."/>
            <person name="Lee C.C."/>
        </authorList>
    </citation>
    <scope>NUCLEOTIDE SEQUENCE [LARGE SCALE GENOMIC DNA]</scope>
    <source>
        <strain evidence="1 2">CGMCC 1.12672</strain>
    </source>
</reference>
<accession>A0A285QBM0</accession>
<evidence type="ECO:0000313" key="1">
    <source>
        <dbReference type="EMBL" id="SOB78874.1"/>
    </source>
</evidence>
<name>A0A285QBM0_9SPHN</name>
<dbReference type="EMBL" id="OBMI01000001">
    <property type="protein sequence ID" value="SOB78874.1"/>
    <property type="molecule type" value="Genomic_DNA"/>
</dbReference>